<protein>
    <recommendedName>
        <fullName evidence="8">DUF202 domain-containing protein</fullName>
    </recommendedName>
</protein>
<dbReference type="PANTHER" id="PTHR34187:SF2">
    <property type="entry name" value="DUF202 DOMAIN-CONTAINING PROTEIN"/>
    <property type="match status" value="1"/>
</dbReference>
<keyword evidence="3 7" id="KW-0812">Transmembrane</keyword>
<sequence>MTDSADRDDPSRRWPRSVYQAGSEPDPRFTFANERTFLAWIRTALALLAAGIALEALEIPDHNGLRLVLVVALSALGAACSVLAFFRWARAERALRESRPLPSPALAPVLAFGLAIAAIVIVVVLVAP</sequence>
<dbReference type="Pfam" id="PF02656">
    <property type="entry name" value="DUF202"/>
    <property type="match status" value="1"/>
</dbReference>
<organism evidence="9 10">
    <name type="scientific">Jiangella anatolica</name>
    <dbReference type="NCBI Taxonomy" id="2670374"/>
    <lineage>
        <taxon>Bacteria</taxon>
        <taxon>Bacillati</taxon>
        <taxon>Actinomycetota</taxon>
        <taxon>Actinomycetes</taxon>
        <taxon>Jiangellales</taxon>
        <taxon>Jiangellaceae</taxon>
        <taxon>Jiangella</taxon>
    </lineage>
</organism>
<reference evidence="9 10" key="1">
    <citation type="submission" date="2018-01" db="EMBL/GenBank/DDBJ databases">
        <title>Draft genome sequence of Jiangella sp. GTF31.</title>
        <authorList>
            <person name="Sahin N."/>
            <person name="Ay H."/>
            <person name="Saygin H."/>
        </authorList>
    </citation>
    <scope>NUCLEOTIDE SEQUENCE [LARGE SCALE GENOMIC DNA]</scope>
    <source>
        <strain evidence="9 10">GTF31</strain>
    </source>
</reference>
<feature type="domain" description="DUF202" evidence="8">
    <location>
        <begin position="28"/>
        <end position="94"/>
    </location>
</feature>
<keyword evidence="5 7" id="KW-0472">Membrane</keyword>
<dbReference type="RefSeq" id="WP_111253625.1">
    <property type="nucleotide sequence ID" value="NZ_POTW01000009.1"/>
</dbReference>
<dbReference type="InterPro" id="IPR003807">
    <property type="entry name" value="DUF202"/>
</dbReference>
<name>A0A2W2BC92_9ACTN</name>
<evidence type="ECO:0000313" key="10">
    <source>
        <dbReference type="Proteomes" id="UP000248764"/>
    </source>
</evidence>
<proteinExistence type="predicted"/>
<evidence type="ECO:0000256" key="7">
    <source>
        <dbReference type="SAM" id="Phobius"/>
    </source>
</evidence>
<evidence type="ECO:0000256" key="5">
    <source>
        <dbReference type="ARBA" id="ARBA00023136"/>
    </source>
</evidence>
<feature type="transmembrane region" description="Helical" evidence="7">
    <location>
        <begin position="64"/>
        <end position="86"/>
    </location>
</feature>
<keyword evidence="2" id="KW-1003">Cell membrane</keyword>
<evidence type="ECO:0000256" key="3">
    <source>
        <dbReference type="ARBA" id="ARBA00022692"/>
    </source>
</evidence>
<evidence type="ECO:0000256" key="2">
    <source>
        <dbReference type="ARBA" id="ARBA00022475"/>
    </source>
</evidence>
<feature type="compositionally biased region" description="Basic and acidic residues" evidence="6">
    <location>
        <begin position="1"/>
        <end position="12"/>
    </location>
</feature>
<dbReference type="EMBL" id="POTW01000009">
    <property type="protein sequence ID" value="PZF85261.1"/>
    <property type="molecule type" value="Genomic_DNA"/>
</dbReference>
<evidence type="ECO:0000313" key="9">
    <source>
        <dbReference type="EMBL" id="PZF85261.1"/>
    </source>
</evidence>
<dbReference type="GO" id="GO:0005886">
    <property type="term" value="C:plasma membrane"/>
    <property type="evidence" value="ECO:0007669"/>
    <property type="project" value="UniProtKB-SubCell"/>
</dbReference>
<dbReference type="InterPro" id="IPR052053">
    <property type="entry name" value="IM_YidH-like"/>
</dbReference>
<evidence type="ECO:0000259" key="8">
    <source>
        <dbReference type="Pfam" id="PF02656"/>
    </source>
</evidence>
<evidence type="ECO:0000256" key="6">
    <source>
        <dbReference type="SAM" id="MobiDB-lite"/>
    </source>
</evidence>
<feature type="region of interest" description="Disordered" evidence="6">
    <location>
        <begin position="1"/>
        <end position="23"/>
    </location>
</feature>
<dbReference type="PANTHER" id="PTHR34187">
    <property type="entry name" value="FGR18P"/>
    <property type="match status" value="1"/>
</dbReference>
<dbReference type="Proteomes" id="UP000248764">
    <property type="component" value="Unassembled WGS sequence"/>
</dbReference>
<comment type="subcellular location">
    <subcellularLocation>
        <location evidence="1">Cell membrane</location>
        <topology evidence="1">Multi-pass membrane protein</topology>
    </subcellularLocation>
</comment>
<evidence type="ECO:0000256" key="1">
    <source>
        <dbReference type="ARBA" id="ARBA00004651"/>
    </source>
</evidence>
<feature type="transmembrane region" description="Helical" evidence="7">
    <location>
        <begin position="37"/>
        <end position="57"/>
    </location>
</feature>
<dbReference type="AlphaFoldDB" id="A0A2W2BC92"/>
<evidence type="ECO:0000256" key="4">
    <source>
        <dbReference type="ARBA" id="ARBA00022989"/>
    </source>
</evidence>
<keyword evidence="10" id="KW-1185">Reference proteome</keyword>
<gene>
    <name evidence="9" type="ORF">C1I92_05275</name>
</gene>
<accession>A0A2W2BC92</accession>
<comment type="caution">
    <text evidence="9">The sequence shown here is derived from an EMBL/GenBank/DDBJ whole genome shotgun (WGS) entry which is preliminary data.</text>
</comment>
<keyword evidence="4 7" id="KW-1133">Transmembrane helix</keyword>
<feature type="transmembrane region" description="Helical" evidence="7">
    <location>
        <begin position="106"/>
        <end position="127"/>
    </location>
</feature>